<dbReference type="PATRIC" id="fig|1036673.3.peg.2910"/>
<proteinExistence type="predicted"/>
<dbReference type="HOGENOM" id="CLU_033323_12_2_9"/>
<reference evidence="1 2" key="2">
    <citation type="journal article" date="2013" name="Genome Announc.">
        <title>Genome Sequence of Growth-Improving Paenibacillus mucilaginosus Strain KNP414.</title>
        <authorList>
            <person name="Lu J.J."/>
            <person name="Wang J.F."/>
            <person name="Hu X.F."/>
        </authorList>
    </citation>
    <scope>NUCLEOTIDE SEQUENCE [LARGE SCALE GENOMIC DNA]</scope>
    <source>
        <strain evidence="1 2">KNP414</strain>
    </source>
</reference>
<dbReference type="InterPro" id="IPR050275">
    <property type="entry name" value="PGM_Phosphatase"/>
</dbReference>
<dbReference type="Pfam" id="PF00300">
    <property type="entry name" value="His_Phos_1"/>
    <property type="match status" value="1"/>
</dbReference>
<dbReference type="CDD" id="cd07067">
    <property type="entry name" value="HP_PGM_like"/>
    <property type="match status" value="1"/>
</dbReference>
<name>F8FD66_PAEMK</name>
<dbReference type="SUPFAM" id="SSF53254">
    <property type="entry name" value="Phosphoglycerate mutase-like"/>
    <property type="match status" value="1"/>
</dbReference>
<gene>
    <name evidence="1" type="ordered locus">KNP414_03168</name>
</gene>
<dbReference type="InterPro" id="IPR013078">
    <property type="entry name" value="His_Pase_superF_clade-1"/>
</dbReference>
<dbReference type="PANTHER" id="PTHR48100">
    <property type="entry name" value="BROAD-SPECIFICITY PHOSPHATASE YOR283W-RELATED"/>
    <property type="match status" value="1"/>
</dbReference>
<accession>F8FD66</accession>
<sequence>MKTIYVVRHGQAEGQEPGAKLTENGVQQAARLVSFFGGRQVDCILSSPFKRAYSTILPLARQRGIQIQTDERLAERVLSGGSHPEWREMLRRTYDDLDLCWEGGESGRAAMKRAAAVVEEVLNSHYTSAVLVSHGNLISLLLKLYDDRIGFAEWERLTNPDVYQLSFRDELPEIQRIWNP</sequence>
<dbReference type="InterPro" id="IPR029033">
    <property type="entry name" value="His_PPase_superfam"/>
</dbReference>
<dbReference type="KEGG" id="pms:KNP414_03168"/>
<dbReference type="GO" id="GO:0005737">
    <property type="term" value="C:cytoplasm"/>
    <property type="evidence" value="ECO:0007669"/>
    <property type="project" value="TreeGrafter"/>
</dbReference>
<dbReference type="PANTHER" id="PTHR48100:SF1">
    <property type="entry name" value="HISTIDINE PHOSPHATASE FAMILY PROTEIN-RELATED"/>
    <property type="match status" value="1"/>
</dbReference>
<dbReference type="SMART" id="SM00855">
    <property type="entry name" value="PGAM"/>
    <property type="match status" value="1"/>
</dbReference>
<organism evidence="1 2">
    <name type="scientific">Paenibacillus mucilaginosus (strain KNP414)</name>
    <dbReference type="NCBI Taxonomy" id="1036673"/>
    <lineage>
        <taxon>Bacteria</taxon>
        <taxon>Bacillati</taxon>
        <taxon>Bacillota</taxon>
        <taxon>Bacilli</taxon>
        <taxon>Bacillales</taxon>
        <taxon>Paenibacillaceae</taxon>
        <taxon>Paenibacillus</taxon>
    </lineage>
</organism>
<evidence type="ECO:0000313" key="2">
    <source>
        <dbReference type="Proteomes" id="UP000006620"/>
    </source>
</evidence>
<dbReference type="RefSeq" id="WP_013916885.1">
    <property type="nucleotide sequence ID" value="NC_015690.1"/>
</dbReference>
<dbReference type="AlphaFoldDB" id="F8FD66"/>
<dbReference type="GO" id="GO:0016791">
    <property type="term" value="F:phosphatase activity"/>
    <property type="evidence" value="ECO:0007669"/>
    <property type="project" value="TreeGrafter"/>
</dbReference>
<evidence type="ECO:0000313" key="1">
    <source>
        <dbReference type="EMBL" id="AEI41726.1"/>
    </source>
</evidence>
<dbReference type="EMBL" id="CP002869">
    <property type="protein sequence ID" value="AEI41726.1"/>
    <property type="molecule type" value="Genomic_DNA"/>
</dbReference>
<dbReference type="Proteomes" id="UP000006620">
    <property type="component" value="Chromosome"/>
</dbReference>
<protein>
    <submittedName>
        <fullName evidence="1">Phosphoglycerate mutase</fullName>
    </submittedName>
</protein>
<reference evidence="2" key="1">
    <citation type="submission" date="2011-06" db="EMBL/GenBank/DDBJ databases">
        <title>Complete genome sequence of Paenibacillus mucilaginosus KNP414.</title>
        <authorList>
            <person name="Wang J."/>
            <person name="Hu S."/>
            <person name="Hu X."/>
            <person name="Zhang B."/>
            <person name="Dong D."/>
            <person name="Zhang S."/>
            <person name="Zhao K."/>
            <person name="Wu D."/>
        </authorList>
    </citation>
    <scope>NUCLEOTIDE SEQUENCE [LARGE SCALE GENOMIC DNA]</scope>
    <source>
        <strain evidence="2">KNP414</strain>
    </source>
</reference>
<dbReference type="Gene3D" id="3.40.50.1240">
    <property type="entry name" value="Phosphoglycerate mutase-like"/>
    <property type="match status" value="1"/>
</dbReference>